<accession>A0ABP6FWW3</accession>
<feature type="compositionally biased region" description="Basic residues" evidence="1">
    <location>
        <begin position="115"/>
        <end position="129"/>
    </location>
</feature>
<reference evidence="3" key="1">
    <citation type="journal article" date="2019" name="Int. J. Syst. Evol. Microbiol.">
        <title>The Global Catalogue of Microorganisms (GCM) 10K type strain sequencing project: providing services to taxonomists for standard genome sequencing and annotation.</title>
        <authorList>
            <consortium name="The Broad Institute Genomics Platform"/>
            <consortium name="The Broad Institute Genome Sequencing Center for Infectious Disease"/>
            <person name="Wu L."/>
            <person name="Ma J."/>
        </authorList>
    </citation>
    <scope>NUCLEOTIDE SEQUENCE [LARGE SCALE GENOMIC DNA]</scope>
    <source>
        <strain evidence="3">JCM 6835</strain>
    </source>
</reference>
<protein>
    <submittedName>
        <fullName evidence="2">Uncharacterized protein</fullName>
    </submittedName>
</protein>
<evidence type="ECO:0000256" key="1">
    <source>
        <dbReference type="SAM" id="MobiDB-lite"/>
    </source>
</evidence>
<evidence type="ECO:0000313" key="2">
    <source>
        <dbReference type="EMBL" id="GAA2699265.1"/>
    </source>
</evidence>
<feature type="region of interest" description="Disordered" evidence="1">
    <location>
        <begin position="96"/>
        <end position="137"/>
    </location>
</feature>
<comment type="caution">
    <text evidence="2">The sequence shown here is derived from an EMBL/GenBank/DDBJ whole genome shotgun (WGS) entry which is preliminary data.</text>
</comment>
<dbReference type="Proteomes" id="UP001501666">
    <property type="component" value="Unassembled WGS sequence"/>
</dbReference>
<dbReference type="RefSeq" id="WP_379503767.1">
    <property type="nucleotide sequence ID" value="NZ_JBHTEV010000001.1"/>
</dbReference>
<dbReference type="EMBL" id="BAAATE010000055">
    <property type="protein sequence ID" value="GAA2699265.1"/>
    <property type="molecule type" value="Genomic_DNA"/>
</dbReference>
<gene>
    <name evidence="2" type="ORF">GCM10010412_095640</name>
</gene>
<keyword evidence="3" id="KW-1185">Reference proteome</keyword>
<name>A0ABP6FWW3_9ACTN</name>
<sequence length="137" mass="14619">MLIACDRFHTHVALLAERLHEVELTDEDAGRIEEAIGRVFTTVALAGSLTIGLQREASDAACPHYNVLTDAETNMIGSRPYLGRTRLTAGRVLAAVDGAGPTEGKASSPTGARARPPRAPRPTGRRRGPGRSGWPRP</sequence>
<organism evidence="2 3">
    <name type="scientific">Nonomuraea recticatena</name>
    <dbReference type="NCBI Taxonomy" id="46178"/>
    <lineage>
        <taxon>Bacteria</taxon>
        <taxon>Bacillati</taxon>
        <taxon>Actinomycetota</taxon>
        <taxon>Actinomycetes</taxon>
        <taxon>Streptosporangiales</taxon>
        <taxon>Streptosporangiaceae</taxon>
        <taxon>Nonomuraea</taxon>
    </lineage>
</organism>
<evidence type="ECO:0000313" key="3">
    <source>
        <dbReference type="Proteomes" id="UP001501666"/>
    </source>
</evidence>
<proteinExistence type="predicted"/>